<reference evidence="3 4" key="1">
    <citation type="submission" date="2023-09" db="EMBL/GenBank/DDBJ databases">
        <title>Complete Genome and Methylome dissection of Bacillus brevis NEB573 original source of BbsI restriction endonuclease.</title>
        <authorList>
            <person name="Fomenkov A."/>
            <person name="Roberts R.D."/>
        </authorList>
    </citation>
    <scope>NUCLEOTIDE SEQUENCE [LARGE SCALE GENOMIC DNA]</scope>
    <source>
        <strain evidence="3 4">NEB573</strain>
    </source>
</reference>
<dbReference type="InterPro" id="IPR011042">
    <property type="entry name" value="6-blade_b-propeller_TolB-like"/>
</dbReference>
<proteinExistence type="predicted"/>
<dbReference type="SUPFAM" id="SSF69304">
    <property type="entry name" value="Tricorn protease N-terminal domain"/>
    <property type="match status" value="1"/>
</dbReference>
<feature type="chain" id="PRO_5045584444" description="DUF5050 domain-containing protein" evidence="2">
    <location>
        <begin position="28"/>
        <end position="643"/>
    </location>
</feature>
<feature type="region of interest" description="Disordered" evidence="1">
    <location>
        <begin position="621"/>
        <end position="643"/>
    </location>
</feature>
<evidence type="ECO:0000256" key="2">
    <source>
        <dbReference type="SAM" id="SignalP"/>
    </source>
</evidence>
<evidence type="ECO:0000313" key="3">
    <source>
        <dbReference type="EMBL" id="WNC12881.1"/>
    </source>
</evidence>
<accession>A0ABY9SYR2</accession>
<dbReference type="Proteomes" id="UP001256827">
    <property type="component" value="Chromosome"/>
</dbReference>
<organism evidence="3 4">
    <name type="scientific">Brevibacillus brevis</name>
    <name type="common">Bacillus brevis</name>
    <dbReference type="NCBI Taxonomy" id="1393"/>
    <lineage>
        <taxon>Bacteria</taxon>
        <taxon>Bacillati</taxon>
        <taxon>Bacillota</taxon>
        <taxon>Bacilli</taxon>
        <taxon>Bacillales</taxon>
        <taxon>Paenibacillaceae</taxon>
        <taxon>Brevibacillus</taxon>
    </lineage>
</organism>
<dbReference type="EMBL" id="CP134050">
    <property type="protein sequence ID" value="WNC12881.1"/>
    <property type="molecule type" value="Genomic_DNA"/>
</dbReference>
<dbReference type="PANTHER" id="PTHR36842:SF1">
    <property type="entry name" value="PROTEIN TOLB"/>
    <property type="match status" value="1"/>
</dbReference>
<dbReference type="RefSeq" id="WP_310764396.1">
    <property type="nucleotide sequence ID" value="NZ_CP134050.1"/>
</dbReference>
<dbReference type="Gene3D" id="2.120.10.30">
    <property type="entry name" value="TolB, C-terminal domain"/>
    <property type="match status" value="2"/>
</dbReference>
<evidence type="ECO:0000256" key="1">
    <source>
        <dbReference type="SAM" id="MobiDB-lite"/>
    </source>
</evidence>
<protein>
    <recommendedName>
        <fullName evidence="5">DUF5050 domain-containing protein</fullName>
    </recommendedName>
</protein>
<feature type="compositionally biased region" description="Acidic residues" evidence="1">
    <location>
        <begin position="627"/>
        <end position="643"/>
    </location>
</feature>
<dbReference type="InterPro" id="IPR027618">
    <property type="entry name" value="Beta_prop_Msarc"/>
</dbReference>
<name>A0ABY9SYR2_BREBE</name>
<sequence>MKLKPRQGWLAAALLVTSLWSGTPAFASGIGDEVKIDVGSPEIAKTGFDISEDYAVWMVEGEKTITLYDLDNHSEKKIGSEESTKTSPRVDGKYVVWIDSRDGGSDVYMYDISDEKETRLTSGSAKVTHLEISGKNIVWDDQSNGGSDVYMYNITSGESEQISTSGKASNPTIGDTYIAWQDVRSGNADIYYYDMKAGQEKAAVTSRGDQVNPSVYGNQIVYEDQSGTYSQIALYTIGNSKIKKLTDYSGDKTSPHLYKNTYLFVDDGHATYGTTSKTTTKDIASFIYDKLPPRVYGDYVLYAKADNNKKLRLNLYDLDEKEALQIGDVGGEPSQPDGSDRYVVYISENRKNSSVILYDVEKGTTKAITTVDADPIRPLVSNRYVVWYDESEDALFSYDIKKGVTNQVTDEDDDQEPDKKLYEIDGDMLLWVNMQSRPDIMLTDLSTNKSKEVSTLRKDPLSVDIYGNYATWVLEQSSNKASIVLYDIDDDDETEIRKNVQVKTAKLGEDFVVWSEYTDSKKPSWDLYYYDLDREKTTSLLRYADRDQINPQVSRNMVLYEDNRLSPKQKDFYFELYDAEEGSYSDYSWSSKAEVEEARIGGNRLVWIDTRDGDPYVYTLSFARPQDDDDDESDSDEDEETDN</sequence>
<dbReference type="PANTHER" id="PTHR36842">
    <property type="entry name" value="PROTEIN TOLB HOMOLOG"/>
    <property type="match status" value="1"/>
</dbReference>
<dbReference type="NCBIfam" id="TIGR04275">
    <property type="entry name" value="beta_prop_Msarc"/>
    <property type="match status" value="4"/>
</dbReference>
<dbReference type="SUPFAM" id="SSF82171">
    <property type="entry name" value="DPP6 N-terminal domain-like"/>
    <property type="match status" value="1"/>
</dbReference>
<keyword evidence="2" id="KW-0732">Signal</keyword>
<evidence type="ECO:0000313" key="4">
    <source>
        <dbReference type="Proteomes" id="UP001256827"/>
    </source>
</evidence>
<evidence type="ECO:0008006" key="5">
    <source>
        <dbReference type="Google" id="ProtNLM"/>
    </source>
</evidence>
<keyword evidence="4" id="KW-1185">Reference proteome</keyword>
<feature type="signal peptide" evidence="2">
    <location>
        <begin position="1"/>
        <end position="27"/>
    </location>
</feature>
<gene>
    <name evidence="3" type="ORF">RGB73_19385</name>
</gene>